<reference evidence="3" key="1">
    <citation type="submission" date="2023-10" db="EMBL/GenBank/DDBJ databases">
        <authorList>
            <person name="Chen Y."/>
            <person name="Shah S."/>
            <person name="Dougan E. K."/>
            <person name="Thang M."/>
            <person name="Chan C."/>
        </authorList>
    </citation>
    <scope>NUCLEOTIDE SEQUENCE [LARGE SCALE GENOMIC DNA]</scope>
</reference>
<feature type="transmembrane region" description="Helical" evidence="2">
    <location>
        <begin position="60"/>
        <end position="78"/>
    </location>
</feature>
<gene>
    <name evidence="3" type="ORF">PCOR1329_LOCUS9904</name>
</gene>
<dbReference type="EMBL" id="CAUYUJ010002781">
    <property type="protein sequence ID" value="CAK0802358.1"/>
    <property type="molecule type" value="Genomic_DNA"/>
</dbReference>
<evidence type="ECO:0008006" key="5">
    <source>
        <dbReference type="Google" id="ProtNLM"/>
    </source>
</evidence>
<feature type="transmembrane region" description="Helical" evidence="2">
    <location>
        <begin position="21"/>
        <end position="40"/>
    </location>
</feature>
<evidence type="ECO:0000313" key="3">
    <source>
        <dbReference type="EMBL" id="CAK0802358.1"/>
    </source>
</evidence>
<keyword evidence="4" id="KW-1185">Reference proteome</keyword>
<evidence type="ECO:0000313" key="4">
    <source>
        <dbReference type="Proteomes" id="UP001189429"/>
    </source>
</evidence>
<feature type="region of interest" description="Disordered" evidence="1">
    <location>
        <begin position="216"/>
        <end position="235"/>
    </location>
</feature>
<dbReference type="Proteomes" id="UP001189429">
    <property type="component" value="Unassembled WGS sequence"/>
</dbReference>
<comment type="caution">
    <text evidence="3">The sequence shown here is derived from an EMBL/GenBank/DDBJ whole genome shotgun (WGS) entry which is preliminary data.</text>
</comment>
<accession>A0ABN9Q963</accession>
<proteinExistence type="predicted"/>
<sequence length="235" mass="26226">MVAHNRVPGQCCVCIPLKLGVTLIALYQFAYAFVCIFGLFVDDVRFQSGGYNTHTYRLQVMVGSAGFFFALAGLMGVADDKVEWVRLFNRFQYVKMPQNLVLCEGRRLGVMLLVFAMDQLTLARCDGWSQSMGNQHDFNPALDTISAKGVCRMAWQCYVIGFVIDWSLQQYFAMVSGTYCTRLATMPPHVIRFLDQDARDHSHMPLVDEQAGPLLAGAPKRASPDLVGGTYGTNR</sequence>
<keyword evidence="2" id="KW-0812">Transmembrane</keyword>
<keyword evidence="2" id="KW-0472">Membrane</keyword>
<name>A0ABN9Q963_9DINO</name>
<organism evidence="3 4">
    <name type="scientific">Prorocentrum cordatum</name>
    <dbReference type="NCBI Taxonomy" id="2364126"/>
    <lineage>
        <taxon>Eukaryota</taxon>
        <taxon>Sar</taxon>
        <taxon>Alveolata</taxon>
        <taxon>Dinophyceae</taxon>
        <taxon>Prorocentrales</taxon>
        <taxon>Prorocentraceae</taxon>
        <taxon>Prorocentrum</taxon>
    </lineage>
</organism>
<protein>
    <recommendedName>
        <fullName evidence="5">Solute carrier family 40 protein</fullName>
    </recommendedName>
</protein>
<evidence type="ECO:0000256" key="1">
    <source>
        <dbReference type="SAM" id="MobiDB-lite"/>
    </source>
</evidence>
<keyword evidence="2" id="KW-1133">Transmembrane helix</keyword>
<evidence type="ECO:0000256" key="2">
    <source>
        <dbReference type="SAM" id="Phobius"/>
    </source>
</evidence>